<dbReference type="Gene3D" id="3.40.50.300">
    <property type="entry name" value="P-loop containing nucleotide triphosphate hydrolases"/>
    <property type="match status" value="1"/>
</dbReference>
<proteinExistence type="predicted"/>
<evidence type="ECO:0000313" key="5">
    <source>
        <dbReference type="EMBL" id="SVA07332.1"/>
    </source>
</evidence>
<dbReference type="SUPFAM" id="SSF52540">
    <property type="entry name" value="P-loop containing nucleoside triphosphate hydrolases"/>
    <property type="match status" value="1"/>
</dbReference>
<dbReference type="PANTHER" id="PTHR43875">
    <property type="entry name" value="MALTODEXTRIN IMPORT ATP-BINDING PROTEIN MSMX"/>
    <property type="match status" value="1"/>
</dbReference>
<accession>A0A381STH7</accession>
<dbReference type="Pfam" id="PF00005">
    <property type="entry name" value="ABC_tran"/>
    <property type="match status" value="1"/>
</dbReference>
<dbReference type="EMBL" id="UINC01003553">
    <property type="protein sequence ID" value="SVA07332.1"/>
    <property type="molecule type" value="Genomic_DNA"/>
</dbReference>
<dbReference type="GO" id="GO:0016887">
    <property type="term" value="F:ATP hydrolysis activity"/>
    <property type="evidence" value="ECO:0007669"/>
    <property type="project" value="InterPro"/>
</dbReference>
<dbReference type="SUPFAM" id="SSF50331">
    <property type="entry name" value="MOP-like"/>
    <property type="match status" value="1"/>
</dbReference>
<dbReference type="CDD" id="cd03301">
    <property type="entry name" value="ABC_MalK_N"/>
    <property type="match status" value="1"/>
</dbReference>
<protein>
    <recommendedName>
        <fullName evidence="4">ABC transporter domain-containing protein</fullName>
    </recommendedName>
</protein>
<dbReference type="InterPro" id="IPR040582">
    <property type="entry name" value="OB_MalK-like"/>
</dbReference>
<dbReference type="Pfam" id="PF17912">
    <property type="entry name" value="OB_MalK"/>
    <property type="match status" value="1"/>
</dbReference>
<keyword evidence="2" id="KW-0547">Nucleotide-binding</keyword>
<feature type="domain" description="ABC transporter" evidence="4">
    <location>
        <begin position="4"/>
        <end position="234"/>
    </location>
</feature>
<dbReference type="InterPro" id="IPR015855">
    <property type="entry name" value="ABC_transpr_MalK-like"/>
</dbReference>
<reference evidence="5" key="1">
    <citation type="submission" date="2018-05" db="EMBL/GenBank/DDBJ databases">
        <authorList>
            <person name="Lanie J.A."/>
            <person name="Ng W.-L."/>
            <person name="Kazmierczak K.M."/>
            <person name="Andrzejewski T.M."/>
            <person name="Davidsen T.M."/>
            <person name="Wayne K.J."/>
            <person name="Tettelin H."/>
            <person name="Glass J.I."/>
            <person name="Rusch D."/>
            <person name="Podicherti R."/>
            <person name="Tsui H.-C.T."/>
            <person name="Winkler M.E."/>
        </authorList>
    </citation>
    <scope>NUCLEOTIDE SEQUENCE</scope>
</reference>
<evidence type="ECO:0000256" key="1">
    <source>
        <dbReference type="ARBA" id="ARBA00022448"/>
    </source>
</evidence>
<dbReference type="Gene3D" id="2.40.50.140">
    <property type="entry name" value="Nucleic acid-binding proteins"/>
    <property type="match status" value="1"/>
</dbReference>
<dbReference type="FunFam" id="3.40.50.300:FF:000042">
    <property type="entry name" value="Maltose/maltodextrin ABC transporter, ATP-binding protein"/>
    <property type="match status" value="1"/>
</dbReference>
<keyword evidence="3" id="KW-0067">ATP-binding</keyword>
<dbReference type="SMART" id="SM00382">
    <property type="entry name" value="AAA"/>
    <property type="match status" value="1"/>
</dbReference>
<gene>
    <name evidence="5" type="ORF">METZ01_LOCUS60186</name>
</gene>
<dbReference type="Gene3D" id="2.40.50.100">
    <property type="match status" value="1"/>
</dbReference>
<keyword evidence="1" id="KW-0813">Transport</keyword>
<dbReference type="PROSITE" id="PS50893">
    <property type="entry name" value="ABC_TRANSPORTER_2"/>
    <property type="match status" value="1"/>
</dbReference>
<dbReference type="PROSITE" id="PS00211">
    <property type="entry name" value="ABC_TRANSPORTER_1"/>
    <property type="match status" value="1"/>
</dbReference>
<dbReference type="InterPro" id="IPR047641">
    <property type="entry name" value="ABC_transpr_MalK/UgpC-like"/>
</dbReference>
<dbReference type="GO" id="GO:0055052">
    <property type="term" value="C:ATP-binding cassette (ABC) transporter complex, substrate-binding subunit-containing"/>
    <property type="evidence" value="ECO:0007669"/>
    <property type="project" value="TreeGrafter"/>
</dbReference>
<organism evidence="5">
    <name type="scientific">marine metagenome</name>
    <dbReference type="NCBI Taxonomy" id="408172"/>
    <lineage>
        <taxon>unclassified sequences</taxon>
        <taxon>metagenomes</taxon>
        <taxon>ecological metagenomes</taxon>
    </lineage>
</organism>
<evidence type="ECO:0000256" key="2">
    <source>
        <dbReference type="ARBA" id="ARBA00022741"/>
    </source>
</evidence>
<dbReference type="GO" id="GO:0008643">
    <property type="term" value="P:carbohydrate transport"/>
    <property type="evidence" value="ECO:0007669"/>
    <property type="project" value="InterPro"/>
</dbReference>
<dbReference type="InterPro" id="IPR027417">
    <property type="entry name" value="P-loop_NTPase"/>
</dbReference>
<dbReference type="AlphaFoldDB" id="A0A381STH7"/>
<dbReference type="InterPro" id="IPR003593">
    <property type="entry name" value="AAA+_ATPase"/>
</dbReference>
<dbReference type="InterPro" id="IPR012340">
    <property type="entry name" value="NA-bd_OB-fold"/>
</dbReference>
<evidence type="ECO:0000256" key="3">
    <source>
        <dbReference type="ARBA" id="ARBA00022840"/>
    </source>
</evidence>
<evidence type="ECO:0000259" key="4">
    <source>
        <dbReference type="PROSITE" id="PS50893"/>
    </source>
</evidence>
<dbReference type="GO" id="GO:0140359">
    <property type="term" value="F:ABC-type transporter activity"/>
    <property type="evidence" value="ECO:0007669"/>
    <property type="project" value="InterPro"/>
</dbReference>
<name>A0A381STH7_9ZZZZ</name>
<dbReference type="InterPro" id="IPR017871">
    <property type="entry name" value="ABC_transporter-like_CS"/>
</dbReference>
<dbReference type="GO" id="GO:0005524">
    <property type="term" value="F:ATP binding"/>
    <property type="evidence" value="ECO:0007669"/>
    <property type="project" value="UniProtKB-KW"/>
</dbReference>
<dbReference type="InterPro" id="IPR008995">
    <property type="entry name" value="Mo/tungstate-bd_C_term_dom"/>
</dbReference>
<dbReference type="NCBIfam" id="NF008653">
    <property type="entry name" value="PRK11650.1"/>
    <property type="match status" value="1"/>
</dbReference>
<dbReference type="PANTHER" id="PTHR43875:SF1">
    <property type="entry name" value="OSMOPROTECTIVE COMPOUNDS UPTAKE ATP-BINDING PROTEIN GGTA"/>
    <property type="match status" value="1"/>
</dbReference>
<dbReference type="InterPro" id="IPR003439">
    <property type="entry name" value="ABC_transporter-like_ATP-bd"/>
</dbReference>
<sequence>MAKVELKNLTKKYGDVIAVQNMDLSIPHNEFLVLVGPSGCGKSTTLRMIAGLEEITSGEIYIGDQLVNEKDPKDRNVSMVFQNYALYPHMTVKENLGFSLKIAKVDKKEIEQRVNEAVQILGLNELQKRKPSQLSGGQRQRVAMGRAIVRRPDAFLFDEPLSNLDAKLRTQMRTEIKKLHQKLQTTIVYVTHDQVEAMTLADRIIIMKDGYIEQIGSPIEVFNNPINVFVATFIGSPPMNILEADIIKKDGKIYFELDQDVLMPCPESKASLLSQKNQVMIGIRSEDISPSNSNTSDEFWYFEKNIDLVEPLGTETQLFIKLKNKEIISRMYNPREIKIGEQINFAVNLNKIHIFDNETKKIIK</sequence>